<keyword evidence="3" id="KW-0274">FAD</keyword>
<feature type="active site" description="Proton donor" evidence="2">
    <location>
        <position position="552"/>
    </location>
</feature>
<dbReference type="SUPFAM" id="SSF54373">
    <property type="entry name" value="FAD-linked reductases, C-terminal domain"/>
    <property type="match status" value="1"/>
</dbReference>
<dbReference type="AlphaFoldDB" id="A0A2H2ZN29"/>
<dbReference type="PIRSF" id="PIRSF000137">
    <property type="entry name" value="Alcohol_oxidase"/>
    <property type="match status" value="1"/>
</dbReference>
<dbReference type="Pfam" id="PF05199">
    <property type="entry name" value="GMC_oxred_C"/>
    <property type="match status" value="1"/>
</dbReference>
<dbReference type="EMBL" id="LFMI01000206">
    <property type="protein sequence ID" value="OTA01461.1"/>
    <property type="molecule type" value="Genomic_DNA"/>
</dbReference>
<dbReference type="InterPro" id="IPR000172">
    <property type="entry name" value="GMC_OxRdtase_N"/>
</dbReference>
<feature type="domain" description="Glucose-methanol-choline oxidoreductase N-terminal" evidence="4">
    <location>
        <begin position="282"/>
        <end position="296"/>
    </location>
</feature>
<accession>A0A2H2ZN29</accession>
<comment type="similarity">
    <text evidence="1">Belongs to the GMC oxidoreductase family.</text>
</comment>
<dbReference type="OrthoDB" id="269227at2759"/>
<comment type="caution">
    <text evidence="5">The sequence shown here is derived from an EMBL/GenBank/DDBJ whole genome shotgun (WGS) entry which is preliminary data.</text>
</comment>
<dbReference type="PANTHER" id="PTHR11552">
    <property type="entry name" value="GLUCOSE-METHANOL-CHOLINE GMC OXIDOREDUCTASE"/>
    <property type="match status" value="1"/>
</dbReference>
<organism evidence="5 6">
    <name type="scientific">Trichoderma parareesei</name>
    <name type="common">Filamentous fungus</name>
    <dbReference type="NCBI Taxonomy" id="858221"/>
    <lineage>
        <taxon>Eukaryota</taxon>
        <taxon>Fungi</taxon>
        <taxon>Dikarya</taxon>
        <taxon>Ascomycota</taxon>
        <taxon>Pezizomycotina</taxon>
        <taxon>Sordariomycetes</taxon>
        <taxon>Hypocreomycetidae</taxon>
        <taxon>Hypocreales</taxon>
        <taxon>Hypocreaceae</taxon>
        <taxon>Trichoderma</taxon>
    </lineage>
</organism>
<evidence type="ECO:0000256" key="1">
    <source>
        <dbReference type="ARBA" id="ARBA00010790"/>
    </source>
</evidence>
<feature type="binding site" evidence="3">
    <location>
        <begin position="106"/>
        <end position="109"/>
    </location>
    <ligand>
        <name>FAD</name>
        <dbReference type="ChEBI" id="CHEBI:57692"/>
    </ligand>
</feature>
<feature type="active site" description="Proton acceptor" evidence="2">
    <location>
        <position position="595"/>
    </location>
</feature>
<dbReference type="Gene3D" id="3.50.50.60">
    <property type="entry name" value="FAD/NAD(P)-binding domain"/>
    <property type="match status" value="1"/>
</dbReference>
<dbReference type="PANTHER" id="PTHR11552:SF219">
    <property type="entry name" value="GLUCOSE-METHANOL-CHOLINE OXIDOREDUCTASE N-TERMINAL DOMAIN-CONTAINING PROTEIN"/>
    <property type="match status" value="1"/>
</dbReference>
<keyword evidence="3" id="KW-0285">Flavoprotein</keyword>
<sequence length="623" mass="69289">MWPFNSYPERTPEDVDGETYDYIVVGGGAGGCVLASRLSEDPNVSVLLLEKGFVNDSLIGRIPLLSLHPSMPGTAAVKYLSQLSTAVNRKLSLFWGEALGGSTRINAMVLTRGPPSNYNDWSQEYGLKNWAWEKVEPYFIKSENAIGHPTAQYRGHQGPVETRQMALPFSCYPFIEKAVRKLGFTVYDDCNNTAAGAQGYFSLDHTINGNGRRLSAYQAWLNKDIATARKSHLTICTGVTVSKLDIDPKSRRVMEVRLYRKGKTGNGEYRVRVRREVVLCAGALGTPPLLMRSGIGPKDQLDQLGIPVFQESSAVGSNLMDHIAVAIMSKLPARDTIHSLYNPLFFIWQLILWNFFGRGLLAYSSTSSTIFLRTTAIDDATLQVQTCRDGIDTMDPMNPQNVPDVEIMVIPVSCYLDANVTAHPLMTWQCTLVQPFSKGSLRLTSTDSEHLPEVIHPLLRDDRDLVPMRKAVRMSLRLGQEFARSGYPHPAPVLYGPGMNLQYLDGIFGYATHLPGKPQEKKGGIKELPDWQSISDKAIDDYAYRTYQSSLHYACTCRMSLDPADGVVDQKLRVFGIDRLRIADASVFPKVTSGHTMAPTMMVAERCADFIKETWQDKESLGI</sequence>
<feature type="binding site" evidence="3">
    <location>
        <position position="241"/>
    </location>
    <ligand>
        <name>FAD</name>
        <dbReference type="ChEBI" id="CHEBI:57692"/>
    </ligand>
</feature>
<evidence type="ECO:0000259" key="4">
    <source>
        <dbReference type="PROSITE" id="PS00624"/>
    </source>
</evidence>
<evidence type="ECO:0000313" key="6">
    <source>
        <dbReference type="Proteomes" id="UP000219286"/>
    </source>
</evidence>
<evidence type="ECO:0000256" key="3">
    <source>
        <dbReference type="PIRSR" id="PIRSR000137-2"/>
    </source>
</evidence>
<dbReference type="GO" id="GO:0016614">
    <property type="term" value="F:oxidoreductase activity, acting on CH-OH group of donors"/>
    <property type="evidence" value="ECO:0007669"/>
    <property type="project" value="InterPro"/>
</dbReference>
<keyword evidence="6" id="KW-1185">Reference proteome</keyword>
<evidence type="ECO:0000313" key="5">
    <source>
        <dbReference type="EMBL" id="OTA01461.1"/>
    </source>
</evidence>
<dbReference type="GO" id="GO:0050660">
    <property type="term" value="F:flavin adenine dinucleotide binding"/>
    <property type="evidence" value="ECO:0007669"/>
    <property type="project" value="InterPro"/>
</dbReference>
<dbReference type="InterPro" id="IPR036188">
    <property type="entry name" value="FAD/NAD-bd_sf"/>
</dbReference>
<gene>
    <name evidence="5" type="ORF">A9Z42_0018390</name>
</gene>
<name>A0A2H2ZN29_TRIPA</name>
<reference evidence="5 6" key="1">
    <citation type="journal article" date="2015" name="Genome Announc.">
        <title>Genome sequence and annotation of Trichoderma parareesei, the ancestor of the cellulase producer Trichoderma reesei.</title>
        <authorList>
            <person name="Yang D."/>
            <person name="Pomraning K."/>
            <person name="Kopchinskiy A."/>
            <person name="Karimi Aghcheh R."/>
            <person name="Atanasova L."/>
            <person name="Chenthamara K."/>
            <person name="Baker S.E."/>
            <person name="Zhang R."/>
            <person name="Shen Q."/>
            <person name="Freitag M."/>
            <person name="Kubicek C.P."/>
            <person name="Druzhinina I.S."/>
        </authorList>
    </citation>
    <scope>NUCLEOTIDE SEQUENCE [LARGE SCALE GENOMIC DNA]</scope>
    <source>
        <strain evidence="5 6">CBS 125925</strain>
    </source>
</reference>
<dbReference type="Gene3D" id="3.30.560.10">
    <property type="entry name" value="Glucose Oxidase, domain 3"/>
    <property type="match status" value="1"/>
</dbReference>
<dbReference type="PROSITE" id="PS00624">
    <property type="entry name" value="GMC_OXRED_2"/>
    <property type="match status" value="1"/>
</dbReference>
<dbReference type="InterPro" id="IPR012132">
    <property type="entry name" value="GMC_OxRdtase"/>
</dbReference>
<dbReference type="InterPro" id="IPR007867">
    <property type="entry name" value="GMC_OxRtase_C"/>
</dbReference>
<evidence type="ECO:0000256" key="2">
    <source>
        <dbReference type="PIRSR" id="PIRSR000137-1"/>
    </source>
</evidence>
<protein>
    <recommendedName>
        <fullName evidence="4">Glucose-methanol-choline oxidoreductase N-terminal domain-containing protein</fullName>
    </recommendedName>
</protein>
<dbReference type="Pfam" id="PF00732">
    <property type="entry name" value="GMC_oxred_N"/>
    <property type="match status" value="1"/>
</dbReference>
<comment type="cofactor">
    <cofactor evidence="3">
        <name>FAD</name>
        <dbReference type="ChEBI" id="CHEBI:57692"/>
    </cofactor>
</comment>
<proteinExistence type="inferred from homology"/>
<dbReference type="SUPFAM" id="SSF51905">
    <property type="entry name" value="FAD/NAD(P)-binding domain"/>
    <property type="match status" value="1"/>
</dbReference>
<dbReference type="Proteomes" id="UP000219286">
    <property type="component" value="Unassembled WGS sequence"/>
</dbReference>